<sequence length="169" mass="18986">MNCSITWTCIGVCLNGEESWMYKFTEILSIIESTVFSRMECRTYLSLKVMSSSGWILSVSKLLLLLYIQQMCSFGSNGKRLVFVAQKVLDFTLTVICYDILYNYNGVAQCILICSCNAPNKYGGNGVGVKPSFFLTGLWFSSLNTCDLGSAFKQKFSQKILRASCSRER</sequence>
<organism evidence="1 2">
    <name type="scientific">Platysternon megacephalum</name>
    <name type="common">big-headed turtle</name>
    <dbReference type="NCBI Taxonomy" id="55544"/>
    <lineage>
        <taxon>Eukaryota</taxon>
        <taxon>Metazoa</taxon>
        <taxon>Chordata</taxon>
        <taxon>Craniata</taxon>
        <taxon>Vertebrata</taxon>
        <taxon>Euteleostomi</taxon>
        <taxon>Archelosauria</taxon>
        <taxon>Testudinata</taxon>
        <taxon>Testudines</taxon>
        <taxon>Cryptodira</taxon>
        <taxon>Durocryptodira</taxon>
        <taxon>Testudinoidea</taxon>
        <taxon>Platysternidae</taxon>
        <taxon>Platysternon</taxon>
    </lineage>
</organism>
<evidence type="ECO:0000313" key="1">
    <source>
        <dbReference type="EMBL" id="TFK09767.1"/>
    </source>
</evidence>
<comment type="caution">
    <text evidence="1">The sequence shown here is derived from an EMBL/GenBank/DDBJ whole genome shotgun (WGS) entry which is preliminary data.</text>
</comment>
<dbReference type="Proteomes" id="UP000297703">
    <property type="component" value="Unassembled WGS sequence"/>
</dbReference>
<keyword evidence="1" id="KW-0472">Membrane</keyword>
<dbReference type="EMBL" id="QXTE01000049">
    <property type="protein sequence ID" value="TFK09767.1"/>
    <property type="molecule type" value="Genomic_DNA"/>
</dbReference>
<evidence type="ECO:0000313" key="2">
    <source>
        <dbReference type="Proteomes" id="UP000297703"/>
    </source>
</evidence>
<reference evidence="1 2" key="1">
    <citation type="submission" date="2019-04" db="EMBL/GenBank/DDBJ databases">
        <title>Draft genome of the big-headed turtle Platysternon megacephalum.</title>
        <authorList>
            <person name="Gong S."/>
        </authorList>
    </citation>
    <scope>NUCLEOTIDE SEQUENCE [LARGE SCALE GENOMIC DNA]</scope>
    <source>
        <strain evidence="1">DO16091913</strain>
        <tissue evidence="1">Muscle</tissue>
    </source>
</reference>
<keyword evidence="2" id="KW-1185">Reference proteome</keyword>
<accession>A0A4D9EGY1</accession>
<proteinExistence type="predicted"/>
<name>A0A4D9EGY1_9SAUR</name>
<dbReference type="AlphaFoldDB" id="A0A4D9EGY1"/>
<keyword evidence="1" id="KW-0812">Transmembrane</keyword>
<gene>
    <name evidence="1" type="ORF">DR999_PMT07159</name>
</gene>
<protein>
    <submittedName>
        <fullName evidence="1">Transmembrane protein 14C-like</fullName>
    </submittedName>
</protein>
<reference evidence="1 2" key="2">
    <citation type="submission" date="2019-04" db="EMBL/GenBank/DDBJ databases">
        <title>The genome sequence of big-headed turtle.</title>
        <authorList>
            <person name="Gong S."/>
        </authorList>
    </citation>
    <scope>NUCLEOTIDE SEQUENCE [LARGE SCALE GENOMIC DNA]</scope>
    <source>
        <strain evidence="1">DO16091913</strain>
        <tissue evidence="1">Muscle</tissue>
    </source>
</reference>